<evidence type="ECO:0000256" key="1">
    <source>
        <dbReference type="SAM" id="Coils"/>
    </source>
</evidence>
<keyword evidence="1" id="KW-0175">Coiled coil</keyword>
<protein>
    <recommendedName>
        <fullName evidence="4">DksA C4-type domain-containing protein</fullName>
    </recommendedName>
</protein>
<feature type="coiled-coil region" evidence="1">
    <location>
        <begin position="5"/>
        <end position="32"/>
    </location>
</feature>
<comment type="caution">
    <text evidence="2">The sequence shown here is derived from an EMBL/GenBank/DDBJ whole genome shotgun (WGS) entry which is preliminary data.</text>
</comment>
<dbReference type="RefSeq" id="WP_108133167.1">
    <property type="nucleotide sequence ID" value="NZ_PXNS01000009.1"/>
</dbReference>
<evidence type="ECO:0008006" key="4">
    <source>
        <dbReference type="Google" id="ProtNLM"/>
    </source>
</evidence>
<dbReference type="Proteomes" id="UP000241895">
    <property type="component" value="Unassembled WGS sequence"/>
</dbReference>
<keyword evidence="3" id="KW-1185">Reference proteome</keyword>
<accession>A0ABX5IUQ9</accession>
<name>A0ABX5IUQ9_9GAMM</name>
<reference evidence="2 3" key="1">
    <citation type="submission" date="2018-03" db="EMBL/GenBank/DDBJ databases">
        <authorList>
            <person name="Zhou J."/>
            <person name="Li X."/>
            <person name="Xue M."/>
            <person name="Yin J."/>
        </authorList>
    </citation>
    <scope>NUCLEOTIDE SEQUENCE [LARGE SCALE GENOMIC DNA]</scope>
    <source>
        <strain evidence="2 3">SYSU ZJ2214</strain>
    </source>
</reference>
<organism evidence="2 3">
    <name type="scientific">Halomonas litopenaei</name>
    <dbReference type="NCBI Taxonomy" id="2109328"/>
    <lineage>
        <taxon>Bacteria</taxon>
        <taxon>Pseudomonadati</taxon>
        <taxon>Pseudomonadota</taxon>
        <taxon>Gammaproteobacteria</taxon>
        <taxon>Oceanospirillales</taxon>
        <taxon>Halomonadaceae</taxon>
        <taxon>Halomonas</taxon>
    </lineage>
</organism>
<sequence>MSSSIEALQQRLEQVEAERDALAASYEALANEVRGIIQDSDGVAGYHLNGDVADWDEFELGDLLSEQGPDCLACRDARVKAKALDDAADAIDRVGTDYPQGFLRGRAAKLRQQAEGGGDE</sequence>
<evidence type="ECO:0000313" key="2">
    <source>
        <dbReference type="EMBL" id="PTL93473.1"/>
    </source>
</evidence>
<gene>
    <name evidence="2" type="ORF">C6W88_15795</name>
</gene>
<evidence type="ECO:0000313" key="3">
    <source>
        <dbReference type="Proteomes" id="UP000241895"/>
    </source>
</evidence>
<dbReference type="EMBL" id="PXNS01000009">
    <property type="protein sequence ID" value="PTL93473.1"/>
    <property type="molecule type" value="Genomic_DNA"/>
</dbReference>
<proteinExistence type="predicted"/>